<dbReference type="InterPro" id="IPR029479">
    <property type="entry name" value="Nitroreductase"/>
</dbReference>
<feature type="domain" description="Nitroreductase" evidence="2">
    <location>
        <begin position="126"/>
        <end position="313"/>
    </location>
</feature>
<accession>A0ABP3N2D4</accession>
<feature type="region of interest" description="Disordered" evidence="1">
    <location>
        <begin position="1"/>
        <end position="25"/>
    </location>
</feature>
<name>A0ABP3N2D4_SACER</name>
<dbReference type="InterPro" id="IPR050627">
    <property type="entry name" value="Nitroreductase/BluB"/>
</dbReference>
<dbReference type="PANTHER" id="PTHR23026">
    <property type="entry name" value="NADPH NITROREDUCTASE"/>
    <property type="match status" value="1"/>
</dbReference>
<sequence>MNDRAIPSPRGGTGPDDWSPEEVEQLQRAVRCAPSVHNTRPWSLEVHGHRAVLSRRTDQQLDRHDITGRDQLISCGAALTNLELAVREIGWAATAEPGDSPEVIGVIRGDDRAEPTDLERARYAAIARRTSDRRPFAPQPLTEEVRAHLRDAAGVPPVHAQWVHGQQKALLLARSLHFAARAYHDDREYQRELAMWTVAPGMTGDLGLRHEALGARGVPAVGLVTSTTHLPDESRLASWIAAESVLVLSAPGDRHRAAVRTGQAMQTAWLDATSAGLAASVMTQPLHLPEVAHALRRQLELSGEPMVIMRFGHPAEPEDPPD</sequence>
<reference evidence="4" key="1">
    <citation type="journal article" date="2019" name="Int. J. Syst. Evol. Microbiol.">
        <title>The Global Catalogue of Microorganisms (GCM) 10K type strain sequencing project: providing services to taxonomists for standard genome sequencing and annotation.</title>
        <authorList>
            <consortium name="The Broad Institute Genomics Platform"/>
            <consortium name="The Broad Institute Genome Sequencing Center for Infectious Disease"/>
            <person name="Wu L."/>
            <person name="Ma J."/>
        </authorList>
    </citation>
    <scope>NUCLEOTIDE SEQUENCE [LARGE SCALE GENOMIC DNA]</scope>
    <source>
        <strain evidence="4">JCM 10303</strain>
    </source>
</reference>
<evidence type="ECO:0000313" key="3">
    <source>
        <dbReference type="EMBL" id="GAA0533994.1"/>
    </source>
</evidence>
<proteinExistence type="predicted"/>
<dbReference type="Pfam" id="PF00881">
    <property type="entry name" value="Nitroreductase"/>
    <property type="match status" value="1"/>
</dbReference>
<evidence type="ECO:0000313" key="4">
    <source>
        <dbReference type="Proteomes" id="UP001500729"/>
    </source>
</evidence>
<dbReference type="PANTHER" id="PTHR23026:SF123">
    <property type="entry name" value="NAD(P)H NITROREDUCTASE RV3131-RELATED"/>
    <property type="match status" value="1"/>
</dbReference>
<dbReference type="InterPro" id="IPR000415">
    <property type="entry name" value="Nitroreductase-like"/>
</dbReference>
<dbReference type="Proteomes" id="UP001500729">
    <property type="component" value="Unassembled WGS sequence"/>
</dbReference>
<dbReference type="RefSeq" id="WP_009947297.1">
    <property type="nucleotide sequence ID" value="NZ_BAAAGS010000023.1"/>
</dbReference>
<dbReference type="EMBL" id="BAAAGS010000023">
    <property type="protein sequence ID" value="GAA0533994.1"/>
    <property type="molecule type" value="Genomic_DNA"/>
</dbReference>
<protein>
    <submittedName>
        <fullName evidence="3">NAD(P)H nitroreductase</fullName>
    </submittedName>
</protein>
<comment type="caution">
    <text evidence="3">The sequence shown here is derived from an EMBL/GenBank/DDBJ whole genome shotgun (WGS) entry which is preliminary data.</text>
</comment>
<dbReference type="Gene3D" id="3.40.109.10">
    <property type="entry name" value="NADH Oxidase"/>
    <property type="match status" value="1"/>
</dbReference>
<dbReference type="SUPFAM" id="SSF55469">
    <property type="entry name" value="FMN-dependent nitroreductase-like"/>
    <property type="match status" value="2"/>
</dbReference>
<keyword evidence="4" id="KW-1185">Reference proteome</keyword>
<evidence type="ECO:0000259" key="2">
    <source>
        <dbReference type="Pfam" id="PF00881"/>
    </source>
</evidence>
<organism evidence="3 4">
    <name type="scientific">Saccharopolyspora erythraea</name>
    <name type="common">Streptomyces erythraeus</name>
    <dbReference type="NCBI Taxonomy" id="1836"/>
    <lineage>
        <taxon>Bacteria</taxon>
        <taxon>Bacillati</taxon>
        <taxon>Actinomycetota</taxon>
        <taxon>Actinomycetes</taxon>
        <taxon>Pseudonocardiales</taxon>
        <taxon>Pseudonocardiaceae</taxon>
        <taxon>Saccharopolyspora</taxon>
    </lineage>
</organism>
<evidence type="ECO:0000256" key="1">
    <source>
        <dbReference type="SAM" id="MobiDB-lite"/>
    </source>
</evidence>
<gene>
    <name evidence="3" type="ORF">GCM10009533_36380</name>
</gene>